<organism evidence="3 4">
    <name type="scientific">Actinotalea soli</name>
    <dbReference type="NCBI Taxonomy" id="2819234"/>
    <lineage>
        <taxon>Bacteria</taxon>
        <taxon>Bacillati</taxon>
        <taxon>Actinomycetota</taxon>
        <taxon>Actinomycetes</taxon>
        <taxon>Micrococcales</taxon>
        <taxon>Cellulomonadaceae</taxon>
        <taxon>Actinotalea</taxon>
    </lineage>
</organism>
<protein>
    <submittedName>
        <fullName evidence="3">Uncharacterized protein</fullName>
    </submittedName>
</protein>
<reference evidence="3" key="1">
    <citation type="submission" date="2021-03" db="EMBL/GenBank/DDBJ databases">
        <title>Actinotalea soli sp. nov., isolated from soil.</title>
        <authorList>
            <person name="Ping W."/>
            <person name="Zhang J."/>
        </authorList>
    </citation>
    <scope>NUCLEOTIDE SEQUENCE</scope>
    <source>
        <strain evidence="3">BY-33</strain>
    </source>
</reference>
<comment type="caution">
    <text evidence="3">The sequence shown here is derived from an EMBL/GenBank/DDBJ whole genome shotgun (WGS) entry which is preliminary data.</text>
</comment>
<evidence type="ECO:0000313" key="3">
    <source>
        <dbReference type="EMBL" id="MBO1751941.1"/>
    </source>
</evidence>
<evidence type="ECO:0000256" key="1">
    <source>
        <dbReference type="SAM" id="MobiDB-lite"/>
    </source>
</evidence>
<keyword evidence="2" id="KW-1133">Transmembrane helix</keyword>
<proteinExistence type="predicted"/>
<keyword evidence="4" id="KW-1185">Reference proteome</keyword>
<keyword evidence="2" id="KW-0472">Membrane</keyword>
<gene>
    <name evidence="3" type="ORF">J4G33_09010</name>
</gene>
<dbReference type="AlphaFoldDB" id="A0A939LPE4"/>
<dbReference type="EMBL" id="JAGEMK010000003">
    <property type="protein sequence ID" value="MBO1751941.1"/>
    <property type="molecule type" value="Genomic_DNA"/>
</dbReference>
<sequence length="117" mass="12187">MSLLHEVVVHTGVGVLALSPAEPELREGLNPEAVTPGLLGFLVIFLAVLVCIPLFLSMTGKLRRVEHRRRREDTEEGAGSEPDQPGSPDAARAPGASSPSSTPSDGRPPGASGPTED</sequence>
<feature type="region of interest" description="Disordered" evidence="1">
    <location>
        <begin position="63"/>
        <end position="117"/>
    </location>
</feature>
<name>A0A939LPE4_9CELL</name>
<keyword evidence="2" id="KW-0812">Transmembrane</keyword>
<accession>A0A939LPE4</accession>
<dbReference type="RefSeq" id="WP_208055584.1">
    <property type="nucleotide sequence ID" value="NZ_JAGEMK010000003.1"/>
</dbReference>
<feature type="transmembrane region" description="Helical" evidence="2">
    <location>
        <begin position="39"/>
        <end position="60"/>
    </location>
</feature>
<dbReference type="Proteomes" id="UP000664209">
    <property type="component" value="Unassembled WGS sequence"/>
</dbReference>
<feature type="compositionally biased region" description="Low complexity" evidence="1">
    <location>
        <begin position="86"/>
        <end position="110"/>
    </location>
</feature>
<evidence type="ECO:0000256" key="2">
    <source>
        <dbReference type="SAM" id="Phobius"/>
    </source>
</evidence>
<evidence type="ECO:0000313" key="4">
    <source>
        <dbReference type="Proteomes" id="UP000664209"/>
    </source>
</evidence>